<feature type="compositionally biased region" description="Polar residues" evidence="1">
    <location>
        <begin position="1"/>
        <end position="10"/>
    </location>
</feature>
<dbReference type="EMBL" id="GBXM01004131">
    <property type="protein sequence ID" value="JAI04447.1"/>
    <property type="molecule type" value="Transcribed_RNA"/>
</dbReference>
<protein>
    <submittedName>
        <fullName evidence="2">Uncharacterized protein</fullName>
    </submittedName>
</protein>
<dbReference type="EMBL" id="GBXM01004134">
    <property type="protein sequence ID" value="JAI04444.1"/>
    <property type="molecule type" value="Transcribed_RNA"/>
</dbReference>
<organism evidence="2">
    <name type="scientific">Anguilla anguilla</name>
    <name type="common">European freshwater eel</name>
    <name type="synonym">Muraena anguilla</name>
    <dbReference type="NCBI Taxonomy" id="7936"/>
    <lineage>
        <taxon>Eukaryota</taxon>
        <taxon>Metazoa</taxon>
        <taxon>Chordata</taxon>
        <taxon>Craniata</taxon>
        <taxon>Vertebrata</taxon>
        <taxon>Euteleostomi</taxon>
        <taxon>Actinopterygii</taxon>
        <taxon>Neopterygii</taxon>
        <taxon>Teleostei</taxon>
        <taxon>Anguilliformes</taxon>
        <taxon>Anguillidae</taxon>
        <taxon>Anguilla</taxon>
    </lineage>
</organism>
<accession>A0A0E9XNX7</accession>
<dbReference type="EMBL" id="GBXM01004135">
    <property type="protein sequence ID" value="JAI04443.1"/>
    <property type="molecule type" value="Transcribed_RNA"/>
</dbReference>
<reference evidence="2" key="1">
    <citation type="submission" date="2014-11" db="EMBL/GenBank/DDBJ databases">
        <authorList>
            <person name="Amaro Gonzalez C."/>
        </authorList>
    </citation>
    <scope>NUCLEOTIDE SEQUENCE</scope>
</reference>
<name>A0A0E9XNX7_ANGAN</name>
<sequence>MSQSITNYPNTEIPFFVKQTQT</sequence>
<evidence type="ECO:0000256" key="1">
    <source>
        <dbReference type="SAM" id="MobiDB-lite"/>
    </source>
</evidence>
<feature type="region of interest" description="Disordered" evidence="1">
    <location>
        <begin position="1"/>
        <end position="22"/>
    </location>
</feature>
<proteinExistence type="predicted"/>
<reference evidence="2" key="2">
    <citation type="journal article" date="2015" name="Fish Shellfish Immunol.">
        <title>Early steps in the European eel (Anguilla anguilla)-Vibrio vulnificus interaction in the gills: Role of the RtxA13 toxin.</title>
        <authorList>
            <person name="Callol A."/>
            <person name="Pajuelo D."/>
            <person name="Ebbesson L."/>
            <person name="Teles M."/>
            <person name="MacKenzie S."/>
            <person name="Amaro C."/>
        </authorList>
    </citation>
    <scope>NUCLEOTIDE SEQUENCE</scope>
</reference>
<evidence type="ECO:0000313" key="2">
    <source>
        <dbReference type="EMBL" id="JAI04443.1"/>
    </source>
</evidence>
<dbReference type="AlphaFoldDB" id="A0A0E9XNX7"/>